<protein>
    <recommendedName>
        <fullName evidence="3">Replication factor C subunit 1</fullName>
    </recommendedName>
</protein>
<accession>M2X3U2</accession>
<dbReference type="SMART" id="SM00382">
    <property type="entry name" value="AAA"/>
    <property type="match status" value="1"/>
</dbReference>
<dbReference type="SUPFAM" id="SSF52113">
    <property type="entry name" value="BRCT domain"/>
    <property type="match status" value="1"/>
</dbReference>
<dbReference type="InterPro" id="IPR001357">
    <property type="entry name" value="BRCT_dom"/>
</dbReference>
<gene>
    <name evidence="10" type="ORF">Gasu_15980</name>
</gene>
<dbReference type="Gene3D" id="1.10.8.60">
    <property type="match status" value="1"/>
</dbReference>
<evidence type="ECO:0000313" key="10">
    <source>
        <dbReference type="EMBL" id="EME31095.1"/>
    </source>
</evidence>
<dbReference type="SUPFAM" id="SSF52540">
    <property type="entry name" value="P-loop containing nucleoside triphosphate hydrolases"/>
    <property type="match status" value="1"/>
</dbReference>
<dbReference type="InterPro" id="IPR012178">
    <property type="entry name" value="RFC1"/>
</dbReference>
<dbReference type="PANTHER" id="PTHR23389">
    <property type="entry name" value="CHROMOSOME TRANSMISSION FIDELITY FACTOR 18"/>
    <property type="match status" value="1"/>
</dbReference>
<evidence type="ECO:0000256" key="4">
    <source>
        <dbReference type="ARBA" id="ARBA00022705"/>
    </source>
</evidence>
<dbReference type="SMART" id="SM00292">
    <property type="entry name" value="BRCT"/>
    <property type="match status" value="1"/>
</dbReference>
<keyword evidence="4" id="KW-0235">DNA replication</keyword>
<dbReference type="GO" id="GO:0005524">
    <property type="term" value="F:ATP binding"/>
    <property type="evidence" value="ECO:0007669"/>
    <property type="project" value="UniProtKB-KW"/>
</dbReference>
<dbReference type="CDD" id="cd00009">
    <property type="entry name" value="AAA"/>
    <property type="match status" value="1"/>
</dbReference>
<sequence length="758" mass="84646">MKRQKSSTFGEIAPAKRKRIHKRISESDDEANWSGQEDNVIGEELGDVTQKKPKQSEPPSPKESIVKSKKYFQKGPWKHTISPPNKGKKAVPTGSPESLQGLTFCITGVLDSLEREECTDLIRSLGGRVVSSPSKSVNFAVVGLEPGESKMAKIASLKIQVIDEDGLFDLIRARSTANIWKGQVETKTKLEETKQKKPTIDNNIAQSATCSELWTYKYAPCDLSELCANPGAIKSLKEWLVNWKAASLSQEGSKNKGKSSPKAVLLSGPPGIGKTTAALLVSKELGYFPMEFNASDTRNRAIVSSTVGSVINNQTLNQFGKDKTTSSVIIMDEVDGMSAGDRGGIQELIQLIKKTSVPIVCICNDDSSVKVRSLANYCLKLKWRRPLASQLRSRLLEICKKEGFENVDTQTLEKIVESCHGDMRQILNLLQSWRSHSRNLTYSDVLERMKQDGKTYEEMSIFELVKSLFSPGEWLSRRLDNYFMDPDLMPLMVAENYIISREASDLKKLVEASTSIAEGDIFNDLIRRQQAWNLMPVQALFSGIYPGQLLQGPFGDMIHFPSWLGKNSTRSKNKRLTMELQMRMSNNISGSFHAFLLEYLPCLRSILSAPLVNSKDGVSDVIERLDAYYLSKDDWDTLMSLSLEQKGHTELDKIPTATKTAFTREYNSRDHRVSTASAIRVHKVNESALVEEGESMQEETEVVKKEEDVQDMTLHDEEEIASKLVRSKGPSSSSKVSSKNSKTVEKGMRKNKKSTGKK</sequence>
<dbReference type="InterPro" id="IPR047854">
    <property type="entry name" value="RFC_lid"/>
</dbReference>
<keyword evidence="7" id="KW-0539">Nucleus</keyword>
<dbReference type="Pfam" id="PF00004">
    <property type="entry name" value="AAA"/>
    <property type="match status" value="1"/>
</dbReference>
<dbReference type="Pfam" id="PF00533">
    <property type="entry name" value="BRCT"/>
    <property type="match status" value="1"/>
</dbReference>
<dbReference type="GO" id="GO:0006260">
    <property type="term" value="P:DNA replication"/>
    <property type="evidence" value="ECO:0007669"/>
    <property type="project" value="UniProtKB-KW"/>
</dbReference>
<dbReference type="Gene3D" id="3.40.50.10190">
    <property type="entry name" value="BRCT domain"/>
    <property type="match status" value="1"/>
</dbReference>
<dbReference type="FunFam" id="3.40.50.10190:FF:000001">
    <property type="entry name" value="Replication factor C subunit 1"/>
    <property type="match status" value="1"/>
</dbReference>
<dbReference type="EMBL" id="KB454494">
    <property type="protein sequence ID" value="EME31095.1"/>
    <property type="molecule type" value="Genomic_DNA"/>
</dbReference>
<dbReference type="KEGG" id="gsl:Gasu_15980"/>
<dbReference type="PROSITE" id="PS50172">
    <property type="entry name" value="BRCT"/>
    <property type="match status" value="1"/>
</dbReference>
<feature type="compositionally biased region" description="Basic residues" evidence="8">
    <location>
        <begin position="749"/>
        <end position="758"/>
    </location>
</feature>
<dbReference type="GO" id="GO:0003689">
    <property type="term" value="F:DNA clamp loader activity"/>
    <property type="evidence" value="ECO:0007669"/>
    <property type="project" value="InterPro"/>
</dbReference>
<evidence type="ECO:0000256" key="8">
    <source>
        <dbReference type="SAM" id="MobiDB-lite"/>
    </source>
</evidence>
<evidence type="ECO:0000256" key="7">
    <source>
        <dbReference type="ARBA" id="ARBA00023242"/>
    </source>
</evidence>
<dbReference type="Proteomes" id="UP000030680">
    <property type="component" value="Unassembled WGS sequence"/>
</dbReference>
<dbReference type="GO" id="GO:0005663">
    <property type="term" value="C:DNA replication factor C complex"/>
    <property type="evidence" value="ECO:0007669"/>
    <property type="project" value="InterPro"/>
</dbReference>
<dbReference type="OMA" id="LICNERN"/>
<evidence type="ECO:0000259" key="9">
    <source>
        <dbReference type="PROSITE" id="PS50172"/>
    </source>
</evidence>
<dbReference type="GeneID" id="17089775"/>
<dbReference type="OrthoDB" id="446168at2759"/>
<dbReference type="CDD" id="cd18140">
    <property type="entry name" value="HLD_clamp_RFC"/>
    <property type="match status" value="1"/>
</dbReference>
<dbReference type="PIRSF" id="PIRSF036578">
    <property type="entry name" value="RFC1"/>
    <property type="match status" value="1"/>
</dbReference>
<dbReference type="RefSeq" id="XP_005707615.1">
    <property type="nucleotide sequence ID" value="XM_005707558.1"/>
</dbReference>
<dbReference type="AlphaFoldDB" id="M2X3U2"/>
<evidence type="ECO:0000256" key="5">
    <source>
        <dbReference type="ARBA" id="ARBA00022741"/>
    </source>
</evidence>
<dbReference type="Pfam" id="PF25361">
    <property type="entry name" value="AAA_lid_RFC1"/>
    <property type="match status" value="1"/>
</dbReference>
<proteinExistence type="inferred from homology"/>
<evidence type="ECO:0000256" key="3">
    <source>
        <dbReference type="ARBA" id="ARBA00020401"/>
    </source>
</evidence>
<dbReference type="eggNOG" id="KOG1968">
    <property type="taxonomic scope" value="Eukaryota"/>
</dbReference>
<dbReference type="Gramene" id="EME31095">
    <property type="protein sequence ID" value="EME31095"/>
    <property type="gene ID" value="Gasu_15980"/>
</dbReference>
<feature type="region of interest" description="Disordered" evidence="8">
    <location>
        <begin position="1"/>
        <end position="95"/>
    </location>
</feature>
<feature type="compositionally biased region" description="Low complexity" evidence="8">
    <location>
        <begin position="722"/>
        <end position="741"/>
    </location>
</feature>
<feature type="region of interest" description="Disordered" evidence="8">
    <location>
        <begin position="689"/>
        <end position="758"/>
    </location>
</feature>
<dbReference type="GO" id="GO:0016887">
    <property type="term" value="F:ATP hydrolysis activity"/>
    <property type="evidence" value="ECO:0007669"/>
    <property type="project" value="InterPro"/>
</dbReference>
<dbReference type="GO" id="GO:0003677">
    <property type="term" value="F:DNA binding"/>
    <property type="evidence" value="ECO:0007669"/>
    <property type="project" value="InterPro"/>
</dbReference>
<dbReference type="STRING" id="130081.M2X3U2"/>
<keyword evidence="6" id="KW-0067">ATP-binding</keyword>
<dbReference type="PANTHER" id="PTHR23389:SF6">
    <property type="entry name" value="REPLICATION FACTOR C SUBUNIT 1"/>
    <property type="match status" value="1"/>
</dbReference>
<dbReference type="Gene3D" id="1.20.272.10">
    <property type="match status" value="1"/>
</dbReference>
<organism evidence="10 11">
    <name type="scientific">Galdieria sulphuraria</name>
    <name type="common">Red alga</name>
    <dbReference type="NCBI Taxonomy" id="130081"/>
    <lineage>
        <taxon>Eukaryota</taxon>
        <taxon>Rhodophyta</taxon>
        <taxon>Bangiophyceae</taxon>
        <taxon>Galdieriales</taxon>
        <taxon>Galdieriaceae</taxon>
        <taxon>Galdieria</taxon>
    </lineage>
</organism>
<keyword evidence="5" id="KW-0547">Nucleotide-binding</keyword>
<dbReference type="GO" id="GO:0005634">
    <property type="term" value="C:nucleus"/>
    <property type="evidence" value="ECO:0007669"/>
    <property type="project" value="UniProtKB-SubCell"/>
</dbReference>
<dbReference type="SUPFAM" id="SSF48019">
    <property type="entry name" value="post-AAA+ oligomerization domain-like"/>
    <property type="match status" value="1"/>
</dbReference>
<evidence type="ECO:0000256" key="6">
    <source>
        <dbReference type="ARBA" id="ARBA00022840"/>
    </source>
</evidence>
<comment type="similarity">
    <text evidence="2">Belongs to the activator 1 large subunit family.</text>
</comment>
<name>M2X3U2_GALSU</name>
<dbReference type="FunFam" id="3.40.50.300:FF:000395">
    <property type="entry name" value="Replication factor C subunit 1"/>
    <property type="match status" value="1"/>
</dbReference>
<dbReference type="InterPro" id="IPR027417">
    <property type="entry name" value="P-loop_NTPase"/>
</dbReference>
<reference evidence="11" key="1">
    <citation type="journal article" date="2013" name="Science">
        <title>Gene transfer from bacteria and archaea facilitated evolution of an extremophilic eukaryote.</title>
        <authorList>
            <person name="Schonknecht G."/>
            <person name="Chen W.H."/>
            <person name="Ternes C.M."/>
            <person name="Barbier G.G."/>
            <person name="Shrestha R.P."/>
            <person name="Stanke M."/>
            <person name="Brautigam A."/>
            <person name="Baker B.J."/>
            <person name="Banfield J.F."/>
            <person name="Garavito R.M."/>
            <person name="Carr K."/>
            <person name="Wilkerson C."/>
            <person name="Rensing S.A."/>
            <person name="Gagneul D."/>
            <person name="Dickenson N.E."/>
            <person name="Oesterhelt C."/>
            <person name="Lercher M.J."/>
            <person name="Weber A.P."/>
        </authorList>
    </citation>
    <scope>NUCLEOTIDE SEQUENCE [LARGE SCALE GENOMIC DNA]</scope>
    <source>
        <strain evidence="11">074W</strain>
    </source>
</reference>
<evidence type="ECO:0000256" key="2">
    <source>
        <dbReference type="ARBA" id="ARBA00006116"/>
    </source>
</evidence>
<dbReference type="InterPro" id="IPR003959">
    <property type="entry name" value="ATPase_AAA_core"/>
</dbReference>
<comment type="subcellular location">
    <subcellularLocation>
        <location evidence="1">Nucleus</location>
    </subcellularLocation>
</comment>
<evidence type="ECO:0000313" key="11">
    <source>
        <dbReference type="Proteomes" id="UP000030680"/>
    </source>
</evidence>
<dbReference type="InterPro" id="IPR036420">
    <property type="entry name" value="BRCT_dom_sf"/>
</dbReference>
<keyword evidence="11" id="KW-1185">Reference proteome</keyword>
<dbReference type="InterPro" id="IPR008921">
    <property type="entry name" value="DNA_pol3_clamp-load_cplx_C"/>
</dbReference>
<feature type="domain" description="BRCT" evidence="9">
    <location>
        <begin position="94"/>
        <end position="175"/>
    </location>
</feature>
<dbReference type="Pfam" id="PF08519">
    <property type="entry name" value="RFC1"/>
    <property type="match status" value="1"/>
</dbReference>
<feature type="compositionally biased region" description="Acidic residues" evidence="8">
    <location>
        <begin position="689"/>
        <end position="700"/>
    </location>
</feature>
<evidence type="ECO:0000256" key="1">
    <source>
        <dbReference type="ARBA" id="ARBA00004123"/>
    </source>
</evidence>
<dbReference type="InterPro" id="IPR013725">
    <property type="entry name" value="DNA_replication_fac_RFC1_C"/>
</dbReference>
<dbReference type="InterPro" id="IPR003593">
    <property type="entry name" value="AAA+_ATPase"/>
</dbReference>
<dbReference type="Gene3D" id="3.40.50.300">
    <property type="entry name" value="P-loop containing nucleotide triphosphate hydrolases"/>
    <property type="match status" value="1"/>
</dbReference>
<dbReference type="GO" id="GO:0006281">
    <property type="term" value="P:DNA repair"/>
    <property type="evidence" value="ECO:0007669"/>
    <property type="project" value="InterPro"/>
</dbReference>